<evidence type="ECO:0000313" key="2">
    <source>
        <dbReference type="EMBL" id="CAB4144597.1"/>
    </source>
</evidence>
<proteinExistence type="predicted"/>
<keyword evidence="1" id="KW-1133">Transmembrane helix</keyword>
<evidence type="ECO:0000256" key="1">
    <source>
        <dbReference type="SAM" id="Phobius"/>
    </source>
</evidence>
<accession>A0A6J5MFJ9</accession>
<keyword evidence="1" id="KW-0812">Transmembrane</keyword>
<sequence length="55" mass="5855">MSNFITKLNGLIWTLAGTALVLITLSGDTRRIGLFISGGALLLNLIGMAFESDED</sequence>
<feature type="transmembrane region" description="Helical" evidence="1">
    <location>
        <begin position="32"/>
        <end position="50"/>
    </location>
</feature>
<protein>
    <submittedName>
        <fullName evidence="2">Uncharacterized protein</fullName>
    </submittedName>
</protein>
<organism evidence="2">
    <name type="scientific">uncultured Caudovirales phage</name>
    <dbReference type="NCBI Taxonomy" id="2100421"/>
    <lineage>
        <taxon>Viruses</taxon>
        <taxon>Duplodnaviria</taxon>
        <taxon>Heunggongvirae</taxon>
        <taxon>Uroviricota</taxon>
        <taxon>Caudoviricetes</taxon>
        <taxon>Peduoviridae</taxon>
        <taxon>Maltschvirus</taxon>
        <taxon>Maltschvirus maltsch</taxon>
    </lineage>
</organism>
<dbReference type="EMBL" id="LR797240">
    <property type="protein sequence ID" value="CAB4195916.1"/>
    <property type="molecule type" value="Genomic_DNA"/>
</dbReference>
<reference evidence="2" key="1">
    <citation type="submission" date="2020-04" db="EMBL/GenBank/DDBJ databases">
        <authorList>
            <person name="Chiriac C."/>
            <person name="Salcher M."/>
            <person name="Ghai R."/>
            <person name="Kavagutti S V."/>
        </authorList>
    </citation>
    <scope>NUCLEOTIDE SEQUENCE</scope>
</reference>
<name>A0A6J5MFJ9_9CAUD</name>
<dbReference type="EMBL" id="LR796845">
    <property type="protein sequence ID" value="CAB4169501.1"/>
    <property type="molecule type" value="Genomic_DNA"/>
</dbReference>
<feature type="transmembrane region" description="Helical" evidence="1">
    <location>
        <begin position="6"/>
        <end position="25"/>
    </location>
</feature>
<evidence type="ECO:0000313" key="3">
    <source>
        <dbReference type="EMBL" id="CAB4169501.1"/>
    </source>
</evidence>
<keyword evidence="1" id="KW-0472">Membrane</keyword>
<gene>
    <name evidence="4" type="ORF">UFOVP1296_44</name>
    <name evidence="2" type="ORF">UFOVP471_50</name>
    <name evidence="3" type="ORF">UFOVP890_44</name>
</gene>
<evidence type="ECO:0000313" key="4">
    <source>
        <dbReference type="EMBL" id="CAB4195916.1"/>
    </source>
</evidence>
<dbReference type="EMBL" id="LR796438">
    <property type="protein sequence ID" value="CAB4144597.1"/>
    <property type="molecule type" value="Genomic_DNA"/>
</dbReference>